<comment type="caution">
    <text evidence="1">The sequence shown here is derived from an EMBL/GenBank/DDBJ whole genome shotgun (WGS) entry which is preliminary data.</text>
</comment>
<proteinExistence type="predicted"/>
<evidence type="ECO:0000313" key="1">
    <source>
        <dbReference type="EMBL" id="KAK3777755.1"/>
    </source>
</evidence>
<dbReference type="EMBL" id="JAWDGP010003059">
    <property type="protein sequence ID" value="KAK3777755.1"/>
    <property type="molecule type" value="Genomic_DNA"/>
</dbReference>
<sequence length="110" mass="12512">MDSIQDLFYLIAGYKQPFKAKVLKVDVGPMHTWPDVSDYYPDRVAELEEEGQASVKRILEATENRDAVDGDSPPERRAMKVMKFLSKFVETAAATVAMVITVLKIWDEIF</sequence>
<name>A0AAE0ZY86_9GAST</name>
<gene>
    <name evidence="1" type="ORF">RRG08_062830</name>
</gene>
<evidence type="ECO:0000313" key="2">
    <source>
        <dbReference type="Proteomes" id="UP001283361"/>
    </source>
</evidence>
<accession>A0AAE0ZY86</accession>
<dbReference type="AlphaFoldDB" id="A0AAE0ZY86"/>
<reference evidence="1" key="1">
    <citation type="journal article" date="2023" name="G3 (Bethesda)">
        <title>A reference genome for the long-term kleptoplast-retaining sea slug Elysia crispata morphotype clarki.</title>
        <authorList>
            <person name="Eastman K.E."/>
            <person name="Pendleton A.L."/>
            <person name="Shaikh M.A."/>
            <person name="Suttiyut T."/>
            <person name="Ogas R."/>
            <person name="Tomko P."/>
            <person name="Gavelis G."/>
            <person name="Widhalm J.R."/>
            <person name="Wisecaver J.H."/>
        </authorList>
    </citation>
    <scope>NUCLEOTIDE SEQUENCE</scope>
    <source>
        <strain evidence="1">ECLA1</strain>
    </source>
</reference>
<protein>
    <submittedName>
        <fullName evidence="1">Uncharacterized protein</fullName>
    </submittedName>
</protein>
<dbReference type="Proteomes" id="UP001283361">
    <property type="component" value="Unassembled WGS sequence"/>
</dbReference>
<keyword evidence="2" id="KW-1185">Reference proteome</keyword>
<organism evidence="1 2">
    <name type="scientific">Elysia crispata</name>
    <name type="common">lettuce slug</name>
    <dbReference type="NCBI Taxonomy" id="231223"/>
    <lineage>
        <taxon>Eukaryota</taxon>
        <taxon>Metazoa</taxon>
        <taxon>Spiralia</taxon>
        <taxon>Lophotrochozoa</taxon>
        <taxon>Mollusca</taxon>
        <taxon>Gastropoda</taxon>
        <taxon>Heterobranchia</taxon>
        <taxon>Euthyneura</taxon>
        <taxon>Panpulmonata</taxon>
        <taxon>Sacoglossa</taxon>
        <taxon>Placobranchoidea</taxon>
        <taxon>Plakobranchidae</taxon>
        <taxon>Elysia</taxon>
    </lineage>
</organism>